<sequence>MPCSDAAHDHEPHNATPWEERKDETQLIHSCEHICGNCFTTFKKSSRRGAYPLLRHVKTNAQCPKKPEGVTYERRQKADKCTEKDKDKKYGPEDASLYLKHCLRAVPPDSDYWQLLERRFDYSVEKRKQVAEEEGITFQGEPKIDRQKRKLKRKREIDAEEHVLAVDSDQTVKRRKSKRITPPQTGPAQQTIMAVQRGISEECNDEFSEYDRPEWVEALSQLELPQARITFSKEKRSEKEVEVGTGFLSKNTKGTLDASKRVVEKARINTTGMSSTSELPVLRPHNATGHGENPCGTVGHSGHELKPRGDVNIEGQSDTESSAGIKTVGLSVISTSEVPVRCVTGSGEASSVLPLAASVIGHSAAGEIKLGSKVMVDKQTGTGTEGGGIKAMGLETTRSAVRGLPEHDVTVSREDSSVVPLASSVIGYSESNEIRLGRKVMVDRKTGTDGAGAEAVVPVDIVSTTDLSVRDVTGKGGTSIFEASRKLLGVEQIEDTEPEPSREGTVAGQLGPAAVHDIHDGQDTGSIPSANGEGSKGNGEESELVITLADHSLLNVRVSSTVMESASVPGGDIDSVQSGEHVHGAVDADEASSGPLDEDLDPARVLDAIRRLANDPQFGTELVAILMDLFQRHLSELDFHAMVSKLMELRLNANRVES</sequence>
<protein>
    <submittedName>
        <fullName evidence="2">Uncharacterized protein</fullName>
    </submittedName>
</protein>
<proteinExistence type="predicted"/>
<dbReference type="EMBL" id="ML119859">
    <property type="protein sequence ID" value="RPA72507.1"/>
    <property type="molecule type" value="Genomic_DNA"/>
</dbReference>
<evidence type="ECO:0000256" key="1">
    <source>
        <dbReference type="SAM" id="MobiDB-lite"/>
    </source>
</evidence>
<evidence type="ECO:0000313" key="3">
    <source>
        <dbReference type="Proteomes" id="UP000275078"/>
    </source>
</evidence>
<feature type="region of interest" description="Disordered" evidence="1">
    <location>
        <begin position="1"/>
        <end position="21"/>
    </location>
</feature>
<name>A0A3N4HG13_ASCIM</name>
<dbReference type="AlphaFoldDB" id="A0A3N4HG13"/>
<organism evidence="2 3">
    <name type="scientific">Ascobolus immersus RN42</name>
    <dbReference type="NCBI Taxonomy" id="1160509"/>
    <lineage>
        <taxon>Eukaryota</taxon>
        <taxon>Fungi</taxon>
        <taxon>Dikarya</taxon>
        <taxon>Ascomycota</taxon>
        <taxon>Pezizomycotina</taxon>
        <taxon>Pezizomycetes</taxon>
        <taxon>Pezizales</taxon>
        <taxon>Ascobolaceae</taxon>
        <taxon>Ascobolus</taxon>
    </lineage>
</organism>
<reference evidence="2 3" key="1">
    <citation type="journal article" date="2018" name="Nat. Ecol. Evol.">
        <title>Pezizomycetes genomes reveal the molecular basis of ectomycorrhizal truffle lifestyle.</title>
        <authorList>
            <person name="Murat C."/>
            <person name="Payen T."/>
            <person name="Noel B."/>
            <person name="Kuo A."/>
            <person name="Morin E."/>
            <person name="Chen J."/>
            <person name="Kohler A."/>
            <person name="Krizsan K."/>
            <person name="Balestrini R."/>
            <person name="Da Silva C."/>
            <person name="Montanini B."/>
            <person name="Hainaut M."/>
            <person name="Levati E."/>
            <person name="Barry K.W."/>
            <person name="Belfiori B."/>
            <person name="Cichocki N."/>
            <person name="Clum A."/>
            <person name="Dockter R.B."/>
            <person name="Fauchery L."/>
            <person name="Guy J."/>
            <person name="Iotti M."/>
            <person name="Le Tacon F."/>
            <person name="Lindquist E.A."/>
            <person name="Lipzen A."/>
            <person name="Malagnac F."/>
            <person name="Mello A."/>
            <person name="Molinier V."/>
            <person name="Miyauchi S."/>
            <person name="Poulain J."/>
            <person name="Riccioni C."/>
            <person name="Rubini A."/>
            <person name="Sitrit Y."/>
            <person name="Splivallo R."/>
            <person name="Traeger S."/>
            <person name="Wang M."/>
            <person name="Zifcakova L."/>
            <person name="Wipf D."/>
            <person name="Zambonelli A."/>
            <person name="Paolocci F."/>
            <person name="Nowrousian M."/>
            <person name="Ottonello S."/>
            <person name="Baldrian P."/>
            <person name="Spatafora J.W."/>
            <person name="Henrissat B."/>
            <person name="Nagy L.G."/>
            <person name="Aury J.M."/>
            <person name="Wincker P."/>
            <person name="Grigoriev I.V."/>
            <person name="Bonfante P."/>
            <person name="Martin F.M."/>
        </authorList>
    </citation>
    <scope>NUCLEOTIDE SEQUENCE [LARGE SCALE GENOMIC DNA]</scope>
    <source>
        <strain evidence="2 3">RN42</strain>
    </source>
</reference>
<keyword evidence="3" id="KW-1185">Reference proteome</keyword>
<accession>A0A3N4HG13</accession>
<gene>
    <name evidence="2" type="ORF">BJ508DRAFT_334993</name>
</gene>
<feature type="region of interest" description="Disordered" evidence="1">
    <location>
        <begin position="515"/>
        <end position="541"/>
    </location>
</feature>
<evidence type="ECO:0000313" key="2">
    <source>
        <dbReference type="EMBL" id="RPA72507.1"/>
    </source>
</evidence>
<dbReference type="Proteomes" id="UP000275078">
    <property type="component" value="Unassembled WGS sequence"/>
</dbReference>
<feature type="region of interest" description="Disordered" evidence="1">
    <location>
        <begin position="169"/>
        <end position="189"/>
    </location>
</feature>